<evidence type="ECO:0000313" key="2">
    <source>
        <dbReference type="Proteomes" id="UP000298213"/>
    </source>
</evidence>
<dbReference type="Gene3D" id="3.40.50.2000">
    <property type="entry name" value="Glycogen Phosphorylase B"/>
    <property type="match status" value="2"/>
</dbReference>
<comment type="caution">
    <text evidence="1">The sequence shown here is derived from an EMBL/GenBank/DDBJ whole genome shotgun (WGS) entry which is preliminary data.</text>
</comment>
<dbReference type="CDD" id="cd03801">
    <property type="entry name" value="GT4_PimA-like"/>
    <property type="match status" value="1"/>
</dbReference>
<dbReference type="EMBL" id="SPDV01000019">
    <property type="protein sequence ID" value="TFI58193.1"/>
    <property type="molecule type" value="Genomic_DNA"/>
</dbReference>
<dbReference type="AlphaFoldDB" id="A0A4Y8ZQA9"/>
<sequence length="401" mass="42978">MSDILVLAHRIPFPPDRGDKIRSWHILKELARHGTVHLAAFADDEADAAHLPALRAALDGRLGEAHVEVRRTGRAAAAARALVQGKPLSLTLFDSKAMHGFVARILSDHPVSTVFAFSGQMAQFVPKRARLVMDFVDVDSAKFEAYAARGGVLAPLYRREARRLAAFERATAARASASLFVSDAEAALFRSRVDLRHGDVRALHNGVDLDFYDPAAAVPAAPRPDGPLIVFTGQMDYAPNVDAVGWFAEEVLPAVPGATFAIVGRNPTPAVQRLAEPGRIEVTGAVPDTRSWLVSADLVVAPLRIARGVQNKVLEAMAMGRPVVASPAAFEGIDAAPGRDLIVAESAAEQAREIRLLLADPVRAATIAAAARRRMEDAYRWDVRLAPLAGLIGIPQRQAAA</sequence>
<dbReference type="Proteomes" id="UP000298213">
    <property type="component" value="Unassembled WGS sequence"/>
</dbReference>
<dbReference type="OrthoDB" id="9807209at2"/>
<evidence type="ECO:0000313" key="1">
    <source>
        <dbReference type="EMBL" id="TFI58193.1"/>
    </source>
</evidence>
<accession>A0A4Y8ZQA9</accession>
<gene>
    <name evidence="1" type="ORF">E2493_11480</name>
</gene>
<proteinExistence type="predicted"/>
<dbReference type="NCBIfam" id="TIGR03087">
    <property type="entry name" value="stp1"/>
    <property type="match status" value="1"/>
</dbReference>
<dbReference type="RefSeq" id="WP_135086862.1">
    <property type="nucleotide sequence ID" value="NZ_SPDV01000019.1"/>
</dbReference>
<dbReference type="PANTHER" id="PTHR45947:SF3">
    <property type="entry name" value="SULFOQUINOVOSYL TRANSFERASE SQD2"/>
    <property type="match status" value="1"/>
</dbReference>
<dbReference type="Pfam" id="PF13692">
    <property type="entry name" value="Glyco_trans_1_4"/>
    <property type="match status" value="1"/>
</dbReference>
<name>A0A4Y8ZQA9_9SPHN</name>
<keyword evidence="2" id="KW-1185">Reference proteome</keyword>
<dbReference type="PANTHER" id="PTHR45947">
    <property type="entry name" value="SULFOQUINOVOSYL TRANSFERASE SQD2"/>
    <property type="match status" value="1"/>
</dbReference>
<dbReference type="InterPro" id="IPR017521">
    <property type="entry name" value="Sugar_tfrase_PEP-CTERM_Stp1"/>
</dbReference>
<keyword evidence="1" id="KW-0808">Transferase</keyword>
<dbReference type="SUPFAM" id="SSF53756">
    <property type="entry name" value="UDP-Glycosyltransferase/glycogen phosphorylase"/>
    <property type="match status" value="1"/>
</dbReference>
<dbReference type="GO" id="GO:0016758">
    <property type="term" value="F:hexosyltransferase activity"/>
    <property type="evidence" value="ECO:0007669"/>
    <property type="project" value="TreeGrafter"/>
</dbReference>
<dbReference type="InterPro" id="IPR050194">
    <property type="entry name" value="Glycosyltransferase_grp1"/>
</dbReference>
<reference evidence="1 2" key="1">
    <citation type="submission" date="2019-03" db="EMBL/GenBank/DDBJ databases">
        <title>Genome sequence of Sphingomonas sp. 17J27-24.</title>
        <authorList>
            <person name="Kim M."/>
            <person name="Maeng S."/>
            <person name="Sathiyaraj S."/>
        </authorList>
    </citation>
    <scope>NUCLEOTIDE SEQUENCE [LARGE SCALE GENOMIC DNA]</scope>
    <source>
        <strain evidence="1 2">17J27-24</strain>
    </source>
</reference>
<organism evidence="1 2">
    <name type="scientific">Sphingomonas parva</name>
    <dbReference type="NCBI Taxonomy" id="2555898"/>
    <lineage>
        <taxon>Bacteria</taxon>
        <taxon>Pseudomonadati</taxon>
        <taxon>Pseudomonadota</taxon>
        <taxon>Alphaproteobacteria</taxon>
        <taxon>Sphingomonadales</taxon>
        <taxon>Sphingomonadaceae</taxon>
        <taxon>Sphingomonas</taxon>
    </lineage>
</organism>
<protein>
    <submittedName>
        <fullName evidence="1">TIGR03087 family PEP-CTERM/XrtA system glycosyltransferase</fullName>
    </submittedName>
</protein>